<keyword evidence="7" id="KW-1185">Reference proteome</keyword>
<keyword evidence="4" id="KW-0812">Transmembrane</keyword>
<accession>A0AAD6YMX2</accession>
<dbReference type="Proteomes" id="UP001219525">
    <property type="component" value="Unassembled WGS sequence"/>
</dbReference>
<dbReference type="PROSITE" id="PS50850">
    <property type="entry name" value="MFS"/>
    <property type="match status" value="1"/>
</dbReference>
<dbReference type="Gene3D" id="1.20.1250.20">
    <property type="entry name" value="MFS general substrate transporter like domains"/>
    <property type="match status" value="2"/>
</dbReference>
<comment type="subcellular location">
    <subcellularLocation>
        <location evidence="1">Membrane</location>
        <topology evidence="1">Multi-pass membrane protein</topology>
    </subcellularLocation>
</comment>
<evidence type="ECO:0000259" key="5">
    <source>
        <dbReference type="PROSITE" id="PS50850"/>
    </source>
</evidence>
<feature type="domain" description="Major facilitator superfamily (MFS) profile" evidence="5">
    <location>
        <begin position="257"/>
        <end position="441"/>
    </location>
</feature>
<dbReference type="PANTHER" id="PTHR11360">
    <property type="entry name" value="MONOCARBOXYLATE TRANSPORTER"/>
    <property type="match status" value="1"/>
</dbReference>
<dbReference type="InterPro" id="IPR020846">
    <property type="entry name" value="MFS_dom"/>
</dbReference>
<dbReference type="InterPro" id="IPR011701">
    <property type="entry name" value="MFS"/>
</dbReference>
<dbReference type="InterPro" id="IPR036259">
    <property type="entry name" value="MFS_trans_sf"/>
</dbReference>
<feature type="compositionally biased region" description="Polar residues" evidence="3">
    <location>
        <begin position="8"/>
        <end position="23"/>
    </location>
</feature>
<feature type="region of interest" description="Disordered" evidence="3">
    <location>
        <begin position="1"/>
        <end position="25"/>
    </location>
</feature>
<comment type="caution">
    <text evidence="6">The sequence shown here is derived from an EMBL/GenBank/DDBJ whole genome shotgun (WGS) entry which is preliminary data.</text>
</comment>
<proteinExistence type="inferred from homology"/>
<comment type="similarity">
    <text evidence="2">Belongs to the major facilitator superfamily. Monocarboxylate porter (TC 2.A.1.13) family.</text>
</comment>
<dbReference type="GO" id="GO:0016020">
    <property type="term" value="C:membrane"/>
    <property type="evidence" value="ECO:0007669"/>
    <property type="project" value="UniProtKB-SubCell"/>
</dbReference>
<dbReference type="PANTHER" id="PTHR11360:SF234">
    <property type="entry name" value="MFS-TYPE TRANSPORTER DBAD-RELATED"/>
    <property type="match status" value="1"/>
</dbReference>
<sequence>MATPEPFQPSSTVADSKTESQPSVADDPLTGTAFHEGGFRAWATIAGSWLALFSTFGYTNAFGVYQDYYTRIYLNNTTPSAVSWIGSFQLFVTLLMGFWVGKLFDKGYFHYLMIVGSTLFVFSLFMLSLARPHRYYEAGHCIQALGMGLGLGMVLTPSVSIPSHYFRRRRALAAGIALSGSSVGAIIHPILLNNLFQKEDVGFAGGTRASAYMLLGCLLLANLMMRTRVPPKIQHAAPLADSAPAPSTVGSILRDPTYILTIIGAFFCQISIYFPVFYIQLYSVSNGVDLRVAFYSVAILNAGSVIGRILPNFFADKFGAFNIIVPCAVFCAGLMFSMLGIRNTASMSVVATLYGIASGAYLALIVALVASLAKTPAEIGLRIGVAFSTNSFAALVGIPIAGALLTSELRWERAIIFSAVCVFIGAIFFASARYAHIRRTQ</sequence>
<feature type="transmembrane region" description="Helical" evidence="4">
    <location>
        <begin position="108"/>
        <end position="130"/>
    </location>
</feature>
<feature type="transmembrane region" description="Helical" evidence="4">
    <location>
        <begin position="353"/>
        <end position="372"/>
    </location>
</feature>
<feature type="transmembrane region" description="Helical" evidence="4">
    <location>
        <begin position="379"/>
        <end position="402"/>
    </location>
</feature>
<evidence type="ECO:0000256" key="4">
    <source>
        <dbReference type="SAM" id="Phobius"/>
    </source>
</evidence>
<feature type="transmembrane region" description="Helical" evidence="4">
    <location>
        <begin position="142"/>
        <end position="159"/>
    </location>
</feature>
<organism evidence="6 7">
    <name type="scientific">Mycena pura</name>
    <dbReference type="NCBI Taxonomy" id="153505"/>
    <lineage>
        <taxon>Eukaryota</taxon>
        <taxon>Fungi</taxon>
        <taxon>Dikarya</taxon>
        <taxon>Basidiomycota</taxon>
        <taxon>Agaricomycotina</taxon>
        <taxon>Agaricomycetes</taxon>
        <taxon>Agaricomycetidae</taxon>
        <taxon>Agaricales</taxon>
        <taxon>Marasmiineae</taxon>
        <taxon>Mycenaceae</taxon>
        <taxon>Mycena</taxon>
    </lineage>
</organism>
<evidence type="ECO:0000256" key="1">
    <source>
        <dbReference type="ARBA" id="ARBA00004141"/>
    </source>
</evidence>
<feature type="transmembrane region" description="Helical" evidence="4">
    <location>
        <begin position="203"/>
        <end position="225"/>
    </location>
</feature>
<name>A0AAD6YMX2_9AGAR</name>
<feature type="transmembrane region" description="Helical" evidence="4">
    <location>
        <begin position="258"/>
        <end position="280"/>
    </location>
</feature>
<protein>
    <submittedName>
        <fullName evidence="6">MFS general substrate transporter</fullName>
    </submittedName>
</protein>
<dbReference type="SUPFAM" id="SSF103473">
    <property type="entry name" value="MFS general substrate transporter"/>
    <property type="match status" value="1"/>
</dbReference>
<keyword evidence="4" id="KW-1133">Transmembrane helix</keyword>
<dbReference type="EMBL" id="JARJCW010000005">
    <property type="protein sequence ID" value="KAJ7224117.1"/>
    <property type="molecule type" value="Genomic_DNA"/>
</dbReference>
<dbReference type="AlphaFoldDB" id="A0AAD6YMX2"/>
<dbReference type="Pfam" id="PF07690">
    <property type="entry name" value="MFS_1"/>
    <property type="match status" value="1"/>
</dbReference>
<evidence type="ECO:0000256" key="3">
    <source>
        <dbReference type="SAM" id="MobiDB-lite"/>
    </source>
</evidence>
<evidence type="ECO:0000313" key="7">
    <source>
        <dbReference type="Proteomes" id="UP001219525"/>
    </source>
</evidence>
<gene>
    <name evidence="6" type="ORF">GGX14DRAFT_351129</name>
</gene>
<evidence type="ECO:0000256" key="2">
    <source>
        <dbReference type="ARBA" id="ARBA00006727"/>
    </source>
</evidence>
<dbReference type="InterPro" id="IPR050327">
    <property type="entry name" value="Proton-linked_MCT"/>
</dbReference>
<reference evidence="6" key="1">
    <citation type="submission" date="2023-03" db="EMBL/GenBank/DDBJ databases">
        <title>Massive genome expansion in bonnet fungi (Mycena s.s.) driven by repeated elements and novel gene families across ecological guilds.</title>
        <authorList>
            <consortium name="Lawrence Berkeley National Laboratory"/>
            <person name="Harder C.B."/>
            <person name="Miyauchi S."/>
            <person name="Viragh M."/>
            <person name="Kuo A."/>
            <person name="Thoen E."/>
            <person name="Andreopoulos B."/>
            <person name="Lu D."/>
            <person name="Skrede I."/>
            <person name="Drula E."/>
            <person name="Henrissat B."/>
            <person name="Morin E."/>
            <person name="Kohler A."/>
            <person name="Barry K."/>
            <person name="LaButti K."/>
            <person name="Morin E."/>
            <person name="Salamov A."/>
            <person name="Lipzen A."/>
            <person name="Mereny Z."/>
            <person name="Hegedus B."/>
            <person name="Baldrian P."/>
            <person name="Stursova M."/>
            <person name="Weitz H."/>
            <person name="Taylor A."/>
            <person name="Grigoriev I.V."/>
            <person name="Nagy L.G."/>
            <person name="Martin F."/>
            <person name="Kauserud H."/>
        </authorList>
    </citation>
    <scope>NUCLEOTIDE SEQUENCE</scope>
    <source>
        <strain evidence="6">9144</strain>
    </source>
</reference>
<feature type="transmembrane region" description="Helical" evidence="4">
    <location>
        <begin position="41"/>
        <end position="61"/>
    </location>
</feature>
<feature type="transmembrane region" description="Helical" evidence="4">
    <location>
        <begin position="292"/>
        <end position="311"/>
    </location>
</feature>
<feature type="transmembrane region" description="Helical" evidence="4">
    <location>
        <begin position="81"/>
        <end position="101"/>
    </location>
</feature>
<feature type="transmembrane region" description="Helical" evidence="4">
    <location>
        <begin position="414"/>
        <end position="435"/>
    </location>
</feature>
<feature type="transmembrane region" description="Helical" evidence="4">
    <location>
        <begin position="171"/>
        <end position="191"/>
    </location>
</feature>
<dbReference type="GO" id="GO:0022857">
    <property type="term" value="F:transmembrane transporter activity"/>
    <property type="evidence" value="ECO:0007669"/>
    <property type="project" value="InterPro"/>
</dbReference>
<feature type="transmembrane region" description="Helical" evidence="4">
    <location>
        <begin position="318"/>
        <end position="341"/>
    </location>
</feature>
<evidence type="ECO:0000313" key="6">
    <source>
        <dbReference type="EMBL" id="KAJ7224117.1"/>
    </source>
</evidence>
<keyword evidence="4" id="KW-0472">Membrane</keyword>